<accession>A0ABW2BGX0</accession>
<feature type="domain" description="Tyr recombinase" evidence="3">
    <location>
        <begin position="55"/>
        <end position="189"/>
    </location>
</feature>
<dbReference type="SUPFAM" id="SSF56349">
    <property type="entry name" value="DNA breaking-rejoining enzymes"/>
    <property type="match status" value="1"/>
</dbReference>
<dbReference type="InterPro" id="IPR002104">
    <property type="entry name" value="Integrase_catalytic"/>
</dbReference>
<protein>
    <submittedName>
        <fullName evidence="4">Tyrosine-type recombinase/integrase</fullName>
    </submittedName>
</protein>
<comment type="caution">
    <text evidence="4">The sequence shown here is derived from an EMBL/GenBank/DDBJ whole genome shotgun (WGS) entry which is preliminary data.</text>
</comment>
<organism evidence="4 5">
    <name type="scientific">Methylobacterium komagatae</name>
    <dbReference type="NCBI Taxonomy" id="374425"/>
    <lineage>
        <taxon>Bacteria</taxon>
        <taxon>Pseudomonadati</taxon>
        <taxon>Pseudomonadota</taxon>
        <taxon>Alphaproteobacteria</taxon>
        <taxon>Hyphomicrobiales</taxon>
        <taxon>Methylobacteriaceae</taxon>
        <taxon>Methylobacterium</taxon>
    </lineage>
</organism>
<keyword evidence="5" id="KW-1185">Reference proteome</keyword>
<dbReference type="InterPro" id="IPR013762">
    <property type="entry name" value="Integrase-like_cat_sf"/>
</dbReference>
<gene>
    <name evidence="4" type="ORF">ACFQE0_08490</name>
</gene>
<reference evidence="5" key="1">
    <citation type="journal article" date="2019" name="Int. J. Syst. Evol. Microbiol.">
        <title>The Global Catalogue of Microorganisms (GCM) 10K type strain sequencing project: providing services to taxonomists for standard genome sequencing and annotation.</title>
        <authorList>
            <consortium name="The Broad Institute Genomics Platform"/>
            <consortium name="The Broad Institute Genome Sequencing Center for Infectious Disease"/>
            <person name="Wu L."/>
            <person name="Ma J."/>
        </authorList>
    </citation>
    <scope>NUCLEOTIDE SEQUENCE [LARGE SCALE GENOMIC DNA]</scope>
    <source>
        <strain evidence="5">CCUG 48316</strain>
    </source>
</reference>
<sequence length="268" mass="28643">MDARLAHVQATEPATYAMIPSFAALPFDRATALALIDPVVHARPDVPPSAQRCLAAALAVSIGTGAGPDELCAVHPHDLGTEAGIATIVVGARRSIHGRDAARTVPLLKPVRNVLEAYMRDRRKYATGGNGLFMLSAKQPLGAADLRTAIARCARDRSLGKGAQIRSARLTFAAALMRAQATEDLVAYLTARGGRARRSREEFYLRQRSPHFVLRLLNRHHVFGARYDEVAGSAAARSVGEAPVSRSGDDPDSVPAPGLSTWKVGTQR</sequence>
<evidence type="ECO:0000313" key="5">
    <source>
        <dbReference type="Proteomes" id="UP001596292"/>
    </source>
</evidence>
<dbReference type="EMBL" id="JBHSWN010000001">
    <property type="protein sequence ID" value="MFC6789652.1"/>
    <property type="molecule type" value="Genomic_DNA"/>
</dbReference>
<evidence type="ECO:0000256" key="2">
    <source>
        <dbReference type="SAM" id="MobiDB-lite"/>
    </source>
</evidence>
<keyword evidence="1" id="KW-0233">DNA recombination</keyword>
<dbReference type="InterPro" id="IPR011010">
    <property type="entry name" value="DNA_brk_join_enz"/>
</dbReference>
<feature type="region of interest" description="Disordered" evidence="2">
    <location>
        <begin position="238"/>
        <end position="268"/>
    </location>
</feature>
<proteinExistence type="predicted"/>
<name>A0ABW2BGX0_9HYPH</name>
<dbReference type="Gene3D" id="1.10.443.10">
    <property type="entry name" value="Intergrase catalytic core"/>
    <property type="match status" value="1"/>
</dbReference>
<dbReference type="Proteomes" id="UP001596292">
    <property type="component" value="Unassembled WGS sequence"/>
</dbReference>
<evidence type="ECO:0000256" key="1">
    <source>
        <dbReference type="ARBA" id="ARBA00023172"/>
    </source>
</evidence>
<evidence type="ECO:0000313" key="4">
    <source>
        <dbReference type="EMBL" id="MFC6789652.1"/>
    </source>
</evidence>
<evidence type="ECO:0000259" key="3">
    <source>
        <dbReference type="Pfam" id="PF00589"/>
    </source>
</evidence>
<dbReference type="Pfam" id="PF00589">
    <property type="entry name" value="Phage_integrase"/>
    <property type="match status" value="1"/>
</dbReference>